<evidence type="ECO:0000256" key="5">
    <source>
        <dbReference type="ARBA" id="ARBA00022553"/>
    </source>
</evidence>
<dbReference type="Bgee" id="ENSLACG00000007427">
    <property type="expression patterns" value="Expressed in pelvic fin and 5 other cell types or tissues"/>
</dbReference>
<evidence type="ECO:0000256" key="6">
    <source>
        <dbReference type="ARBA" id="ARBA00022658"/>
    </source>
</evidence>
<dbReference type="GO" id="GO:0005096">
    <property type="term" value="F:GTPase activator activity"/>
    <property type="evidence" value="ECO:0007669"/>
    <property type="project" value="UniProtKB-KW"/>
</dbReference>
<dbReference type="FunFam" id="1.20.900.10:FF:000006">
    <property type="entry name" value="Rho guanine nucleotide exchange factor (GEF) 11"/>
    <property type="match status" value="1"/>
</dbReference>
<dbReference type="PANTHER" id="PTHR45872">
    <property type="entry name" value="RHO GUANINE NUCLEOTIDE EXCHANGE FACTOR 2, ISOFORM D"/>
    <property type="match status" value="1"/>
</dbReference>
<dbReference type="PROSITE" id="PS50010">
    <property type="entry name" value="DH_2"/>
    <property type="match status" value="1"/>
</dbReference>
<dbReference type="Pfam" id="PF17838">
    <property type="entry name" value="PH_16"/>
    <property type="match status" value="1"/>
</dbReference>
<dbReference type="Gene3D" id="1.10.167.10">
    <property type="entry name" value="Regulator of G-protein Signalling 4, domain 2"/>
    <property type="match status" value="1"/>
</dbReference>
<dbReference type="EMBL" id="AFYH01099459">
    <property type="status" value="NOT_ANNOTATED_CDS"/>
    <property type="molecule type" value="Genomic_DNA"/>
</dbReference>
<dbReference type="AlphaFoldDB" id="H3AFG5"/>
<keyword evidence="11" id="KW-1185">Reference proteome</keyword>
<feature type="compositionally biased region" description="Basic and acidic residues" evidence="8">
    <location>
        <begin position="256"/>
        <end position="279"/>
    </location>
</feature>
<evidence type="ECO:0000256" key="3">
    <source>
        <dbReference type="ARBA" id="ARBA00022468"/>
    </source>
</evidence>
<dbReference type="InterPro" id="IPR035899">
    <property type="entry name" value="DBL_dom_sf"/>
</dbReference>
<evidence type="ECO:0000256" key="1">
    <source>
        <dbReference type="ARBA" id="ARBA00004370"/>
    </source>
</evidence>
<dbReference type="CDD" id="cd00160">
    <property type="entry name" value="RhoGEF"/>
    <property type="match status" value="1"/>
</dbReference>
<comment type="subcellular location">
    <subcellularLocation>
        <location evidence="2">Cytoplasm</location>
    </subcellularLocation>
    <subcellularLocation>
        <location evidence="1">Membrane</location>
    </subcellularLocation>
</comment>
<dbReference type="InterPro" id="IPR000219">
    <property type="entry name" value="DH_dom"/>
</dbReference>
<keyword evidence="3" id="KW-0343">GTPase activation</keyword>
<feature type="domain" description="DH" evidence="9">
    <location>
        <begin position="388"/>
        <end position="577"/>
    </location>
</feature>
<reference evidence="11" key="1">
    <citation type="submission" date="2011-08" db="EMBL/GenBank/DDBJ databases">
        <title>The draft genome of Latimeria chalumnae.</title>
        <authorList>
            <person name="Di Palma F."/>
            <person name="Alfoldi J."/>
            <person name="Johnson J."/>
            <person name="Berlin A."/>
            <person name="Gnerre S."/>
            <person name="Jaffe D."/>
            <person name="MacCallum I."/>
            <person name="Young S."/>
            <person name="Walker B.J."/>
            <person name="Lander E."/>
            <person name="Lindblad-Toh K."/>
        </authorList>
    </citation>
    <scope>NUCLEOTIDE SEQUENCE [LARGE SCALE GENOMIC DNA]</scope>
    <source>
        <strain evidence="11">Wild caught</strain>
    </source>
</reference>
<dbReference type="STRING" id="7897.ENSLACP00000008386"/>
<dbReference type="Pfam" id="PF00621">
    <property type="entry name" value="RhoGEF"/>
    <property type="match status" value="1"/>
</dbReference>
<dbReference type="EMBL" id="AFYH01099456">
    <property type="status" value="NOT_ANNOTATED_CDS"/>
    <property type="molecule type" value="Genomic_DNA"/>
</dbReference>
<dbReference type="GO" id="GO:0035556">
    <property type="term" value="P:intracellular signal transduction"/>
    <property type="evidence" value="ECO:0007669"/>
    <property type="project" value="InterPro"/>
</dbReference>
<dbReference type="eggNOG" id="KOG3520">
    <property type="taxonomic scope" value="Eukaryota"/>
</dbReference>
<dbReference type="PANTHER" id="PTHR45872:SF4">
    <property type="entry name" value="RHO GUANINE NUCLEOTIDE EXCHANGE FACTOR 1"/>
    <property type="match status" value="1"/>
</dbReference>
<evidence type="ECO:0000313" key="10">
    <source>
        <dbReference type="Ensembl" id="ENSLACP00000008386.1"/>
    </source>
</evidence>
<evidence type="ECO:0000313" key="11">
    <source>
        <dbReference type="Proteomes" id="UP000008672"/>
    </source>
</evidence>
<feature type="region of interest" description="Disordered" evidence="8">
    <location>
        <begin position="230"/>
        <end position="369"/>
    </location>
</feature>
<dbReference type="InterPro" id="IPR015212">
    <property type="entry name" value="RGS-like_dom"/>
</dbReference>
<dbReference type="Pfam" id="PF09128">
    <property type="entry name" value="RGS-like"/>
    <property type="match status" value="1"/>
</dbReference>
<dbReference type="InterPro" id="IPR041020">
    <property type="entry name" value="PH_16"/>
</dbReference>
<dbReference type="SUPFAM" id="SSF48097">
    <property type="entry name" value="Regulator of G-protein signaling, RGS"/>
    <property type="match status" value="1"/>
</dbReference>
<evidence type="ECO:0000256" key="8">
    <source>
        <dbReference type="SAM" id="MobiDB-lite"/>
    </source>
</evidence>
<name>H3AFG5_LATCH</name>
<dbReference type="EMBL" id="AFYH01099457">
    <property type="status" value="NOT_ANNOTATED_CDS"/>
    <property type="molecule type" value="Genomic_DNA"/>
</dbReference>
<dbReference type="GO" id="GO:0001664">
    <property type="term" value="F:G protein-coupled receptor binding"/>
    <property type="evidence" value="ECO:0007669"/>
    <property type="project" value="TreeGrafter"/>
</dbReference>
<dbReference type="GO" id="GO:0016020">
    <property type="term" value="C:membrane"/>
    <property type="evidence" value="ECO:0007669"/>
    <property type="project" value="UniProtKB-SubCell"/>
</dbReference>
<dbReference type="EMBL" id="AFYH01099458">
    <property type="status" value="NOT_ANNOTATED_CDS"/>
    <property type="molecule type" value="Genomic_DNA"/>
</dbReference>
<sequence length="717" mass="82621">MLIIGAEDEDFENDLDPSVDDQCSHFQSIELVKRKPTHLMVFLHHVILIYTPGPILCYLHGELFKTYSPKEAKKQFVEFYNTFLDKGAPLRVVVPPKVAFELDRTRPELLAEDQQRGIVREVQSFQENEIFKQLEDFRTKRMMGMTPGEKELVELDSYCTNDKSILDGKEKQLAEQLMLKLEELQYVFFSSTSIFNAIVTYMKHLGVKTKVPDSKKGKVGFFRKKIPLPVMNKRDEPNKQKKSLPSILAPWNRSDSQTEKSLPPERKNSQASKPVERSDGSNVKGKAGTEVPEASGVAVTVHPPPGEHIDGEPEINMKSSLGEHPPHVNFNLPPPPPPPPSFSSQKEEKSPQSEGNEPPVSELEMDPPNWRDLVHHETLLRLKKSEIKRQEVINELFITEHAHVRMLRVLNEIFYQPFLNEMLLTQVDLANIFPSLEELIELHTSFYDNLKKLRQENDSVVTEIGGVLLARFDGPEGLWFQKLSARFSSHQSYALDRIKQLQKRDARFNAFIQYAESKPQCRRLQLKDIIPIEMQRLTKYPLLLENIAKCTDQPEEKHKVQDAAECCRRILDHVNQEVREMENLLRLREYQRRLDVSGLRQSNEFNNIDLTTRTMIHEGPLTWRVTKDKTIDVYVLLLSDILVLLQKQDDKMVVKIHSRSTVAPSEGKEALSPIIKLNSVMTRDVATDRKAFYVIFTMEQKPQIYELVASTTSEQKK</sequence>
<dbReference type="GO" id="GO:0005085">
    <property type="term" value="F:guanyl-nucleotide exchange factor activity"/>
    <property type="evidence" value="ECO:0007669"/>
    <property type="project" value="UniProtKB-KW"/>
</dbReference>
<dbReference type="GO" id="GO:0005737">
    <property type="term" value="C:cytoplasm"/>
    <property type="evidence" value="ECO:0007669"/>
    <property type="project" value="UniProtKB-SubCell"/>
</dbReference>
<dbReference type="OMA" id="GDSHCKY"/>
<dbReference type="EMBL" id="AFYH01099463">
    <property type="status" value="NOT_ANNOTATED_CDS"/>
    <property type="molecule type" value="Genomic_DNA"/>
</dbReference>
<dbReference type="Ensembl" id="ENSLACT00000008454.1">
    <property type="protein sequence ID" value="ENSLACP00000008386.1"/>
    <property type="gene ID" value="ENSLACG00000007427.1"/>
</dbReference>
<protein>
    <submittedName>
        <fullName evidence="10">Rho guanine nucleotide exchange factor 1</fullName>
    </submittedName>
</protein>
<dbReference type="InterPro" id="IPR011993">
    <property type="entry name" value="PH-like_dom_sf"/>
</dbReference>
<dbReference type="PROSITE" id="PS00741">
    <property type="entry name" value="DH_1"/>
    <property type="match status" value="1"/>
</dbReference>
<proteinExistence type="predicted"/>
<dbReference type="GeneTree" id="ENSGT00940000161180"/>
<gene>
    <name evidence="10" type="primary">ARHGEF1</name>
</gene>
<evidence type="ECO:0000259" key="9">
    <source>
        <dbReference type="PROSITE" id="PS50010"/>
    </source>
</evidence>
<dbReference type="InParanoid" id="H3AFG5"/>
<reference evidence="10" key="3">
    <citation type="submission" date="2025-09" db="UniProtKB">
        <authorList>
            <consortium name="Ensembl"/>
        </authorList>
    </citation>
    <scope>IDENTIFICATION</scope>
</reference>
<dbReference type="Proteomes" id="UP000008672">
    <property type="component" value="Unassembled WGS sequence"/>
</dbReference>
<dbReference type="HOGENOM" id="CLU_003962_2_0_1"/>
<accession>H3AFG5</accession>
<evidence type="ECO:0000256" key="7">
    <source>
        <dbReference type="ARBA" id="ARBA00023136"/>
    </source>
</evidence>
<feature type="compositionally biased region" description="Pro residues" evidence="8">
    <location>
        <begin position="332"/>
        <end position="341"/>
    </location>
</feature>
<dbReference type="EMBL" id="AFYH01099460">
    <property type="status" value="NOT_ANNOTATED_CDS"/>
    <property type="molecule type" value="Genomic_DNA"/>
</dbReference>
<keyword evidence="6" id="KW-0344">Guanine-nucleotide releasing factor</keyword>
<dbReference type="Gene3D" id="1.20.900.10">
    <property type="entry name" value="Dbl homology (DH) domain"/>
    <property type="match status" value="1"/>
</dbReference>
<dbReference type="Gene3D" id="2.30.29.30">
    <property type="entry name" value="Pleckstrin-homology domain (PH domain)/Phosphotyrosine-binding domain (PTB)"/>
    <property type="match status" value="1"/>
</dbReference>
<dbReference type="SMART" id="SM00325">
    <property type="entry name" value="RhoGEF"/>
    <property type="match status" value="1"/>
</dbReference>
<keyword evidence="5" id="KW-0597">Phosphoprotein</keyword>
<dbReference type="InterPro" id="IPR036305">
    <property type="entry name" value="RGS_sf"/>
</dbReference>
<dbReference type="InterPro" id="IPR001331">
    <property type="entry name" value="GDS_CDC24_CS"/>
</dbReference>
<dbReference type="EMBL" id="AFYH01099464">
    <property type="status" value="NOT_ANNOTATED_CDS"/>
    <property type="molecule type" value="Genomic_DNA"/>
</dbReference>
<evidence type="ECO:0000256" key="4">
    <source>
        <dbReference type="ARBA" id="ARBA00022490"/>
    </source>
</evidence>
<dbReference type="SUPFAM" id="SSF48065">
    <property type="entry name" value="DBL homology domain (DH-domain)"/>
    <property type="match status" value="1"/>
</dbReference>
<reference evidence="10" key="2">
    <citation type="submission" date="2025-08" db="UniProtKB">
        <authorList>
            <consortium name="Ensembl"/>
        </authorList>
    </citation>
    <scope>IDENTIFICATION</scope>
</reference>
<dbReference type="InterPro" id="IPR044926">
    <property type="entry name" value="RGS_subdomain_2"/>
</dbReference>
<dbReference type="SUPFAM" id="SSF50729">
    <property type="entry name" value="PH domain-like"/>
    <property type="match status" value="1"/>
</dbReference>
<keyword evidence="7" id="KW-0472">Membrane</keyword>
<keyword evidence="4" id="KW-0963">Cytoplasm</keyword>
<dbReference type="FunCoup" id="H3AFG5">
    <property type="interactions" value="787"/>
</dbReference>
<dbReference type="EMBL" id="AFYH01099461">
    <property type="status" value="NOT_ANNOTATED_CDS"/>
    <property type="molecule type" value="Genomic_DNA"/>
</dbReference>
<dbReference type="GO" id="GO:0007186">
    <property type="term" value="P:G protein-coupled receptor signaling pathway"/>
    <property type="evidence" value="ECO:0007669"/>
    <property type="project" value="TreeGrafter"/>
</dbReference>
<evidence type="ECO:0000256" key="2">
    <source>
        <dbReference type="ARBA" id="ARBA00004496"/>
    </source>
</evidence>
<organism evidence="10 11">
    <name type="scientific">Latimeria chalumnae</name>
    <name type="common">Coelacanth</name>
    <dbReference type="NCBI Taxonomy" id="7897"/>
    <lineage>
        <taxon>Eukaryota</taxon>
        <taxon>Metazoa</taxon>
        <taxon>Chordata</taxon>
        <taxon>Craniata</taxon>
        <taxon>Vertebrata</taxon>
        <taxon>Euteleostomi</taxon>
        <taxon>Coelacanthiformes</taxon>
        <taxon>Coelacanthidae</taxon>
        <taxon>Latimeria</taxon>
    </lineage>
</organism>
<dbReference type="EMBL" id="AFYH01099462">
    <property type="status" value="NOT_ANNOTATED_CDS"/>
    <property type="molecule type" value="Genomic_DNA"/>
</dbReference>